<evidence type="ECO:0000313" key="7">
    <source>
        <dbReference type="EMBL" id="WFD03210.1"/>
    </source>
</evidence>
<dbReference type="InterPro" id="IPR036028">
    <property type="entry name" value="SH3-like_dom_sf"/>
</dbReference>
<keyword evidence="2" id="KW-0238">DNA-binding</keyword>
<dbReference type="InterPro" id="IPR011598">
    <property type="entry name" value="bHLH_dom"/>
</dbReference>
<dbReference type="AlphaFoldDB" id="A0AAF0E0Z2"/>
<feature type="domain" description="BHLH" evidence="6">
    <location>
        <begin position="433"/>
        <end position="484"/>
    </location>
</feature>
<protein>
    <recommendedName>
        <fullName evidence="9">Protein esc1</fullName>
    </recommendedName>
</protein>
<accession>A0AAF0E0Z2</accession>
<dbReference type="GO" id="GO:0003700">
    <property type="term" value="F:DNA-binding transcription factor activity"/>
    <property type="evidence" value="ECO:0007669"/>
    <property type="project" value="TreeGrafter"/>
</dbReference>
<dbReference type="PANTHER" id="PTHR10328:SF15">
    <property type="entry name" value="BHLH TRANSCRIPTION FACTOR"/>
    <property type="match status" value="1"/>
</dbReference>
<proteinExistence type="predicted"/>
<evidence type="ECO:0000256" key="4">
    <source>
        <dbReference type="SAM" id="MobiDB-lite"/>
    </source>
</evidence>
<dbReference type="PANTHER" id="PTHR10328">
    <property type="entry name" value="PROTEIN MAX MYC-ASSOCIATED FACTOR X"/>
    <property type="match status" value="1"/>
</dbReference>
<dbReference type="Proteomes" id="UP001214603">
    <property type="component" value="Chromosome 3"/>
</dbReference>
<dbReference type="GO" id="GO:0045944">
    <property type="term" value="P:positive regulation of transcription by RNA polymerase II"/>
    <property type="evidence" value="ECO:0007669"/>
    <property type="project" value="TreeGrafter"/>
</dbReference>
<dbReference type="CDD" id="cd00174">
    <property type="entry name" value="SH3"/>
    <property type="match status" value="1"/>
</dbReference>
<dbReference type="Gene3D" id="4.10.280.10">
    <property type="entry name" value="Helix-loop-helix DNA-binding domain"/>
    <property type="match status" value="1"/>
</dbReference>
<reference evidence="7" key="1">
    <citation type="submission" date="2023-03" db="EMBL/GenBank/DDBJ databases">
        <title>Mating type loci evolution in Malassezia.</title>
        <authorList>
            <person name="Coelho M.A."/>
        </authorList>
    </citation>
    <scope>NUCLEOTIDE SEQUENCE</scope>
    <source>
        <strain evidence="7">CBS 7876</strain>
    </source>
</reference>
<feature type="region of interest" description="Disordered" evidence="4">
    <location>
        <begin position="31"/>
        <end position="80"/>
    </location>
</feature>
<dbReference type="SMART" id="SM00353">
    <property type="entry name" value="HLH"/>
    <property type="match status" value="1"/>
</dbReference>
<dbReference type="SUPFAM" id="SSF47459">
    <property type="entry name" value="HLH, helix-loop-helix DNA-binding domain"/>
    <property type="match status" value="1"/>
</dbReference>
<name>A0AAF0E0Z2_9BASI</name>
<sequence>MFALPEHDRQAFFALMDEYFAQRPQYAPANFRAAPAEAPVSAKPPPPPRRDASGSSAAAAPAPAAAPRASVHREIHKPAGLQTGKVRGVLTQSIGFMRTDSAGAAVGSIVSKTTTTASNAIQNRLQGAAGANAEPKPAAADYYSGAAAPAPPARAAATAQTPPGDEAVALYTFAGTEPGDLQVQEGEHIYLLEAVSDDWWRAQSLDGARTGIVPSTEDALSYVSSSVVPRGTESASRLTPLGSLDAQHQSAYPMHSASGKPEGSDVPFQGGAGGAEAYAHAKKGAADAESASQMDPHLTGGRRAEGTPSGYPPVRQEQPPYRLDLLQTDPNLEANASLQGDGASEHADHVTRAFPFLSNSIGGQEGDGRAAIFPPNFGSDDAYKKVEPPAPLGDEGGAALHSKAQRGPSAYDALPEKKETPYSRSPSLRVTHKIAERKRRKEMKDLFEELKDYVPVDRGPKTSKGDILTKAVLQFQTLHREREHLIEALEAAHHELNQLRQVAGGQDAGGANLPQHVYPHSSQYLPRSSDARLHGGMVSNTPEQAALREKQGDGRAVNLPVSGGRSEAFLSDLRLDRLRQGDEGVHPSFKQLDQGAVLDQSLHSRSFQPESYQGPLEIGAGQDAGIAQDASQRGIAQEQPREGILPDAAGNDAAGL</sequence>
<dbReference type="InterPro" id="IPR001452">
    <property type="entry name" value="SH3_domain"/>
</dbReference>
<feature type="domain" description="SH3" evidence="5">
    <location>
        <begin position="165"/>
        <end position="231"/>
    </location>
</feature>
<dbReference type="Gene3D" id="2.30.30.40">
    <property type="entry name" value="SH3 Domains"/>
    <property type="match status" value="1"/>
</dbReference>
<evidence type="ECO:0000259" key="5">
    <source>
        <dbReference type="SMART" id="SM00326"/>
    </source>
</evidence>
<feature type="compositionally biased region" description="Low complexity" evidence="4">
    <location>
        <begin position="53"/>
        <end position="69"/>
    </location>
</feature>
<feature type="region of interest" description="Disordered" evidence="4">
    <location>
        <begin position="248"/>
        <end position="317"/>
    </location>
</feature>
<evidence type="ECO:0000256" key="2">
    <source>
        <dbReference type="ARBA" id="ARBA00023125"/>
    </source>
</evidence>
<dbReference type="EMBL" id="CP119936">
    <property type="protein sequence ID" value="WFD03210.1"/>
    <property type="molecule type" value="Genomic_DNA"/>
</dbReference>
<keyword evidence="1" id="KW-0728">SH3 domain</keyword>
<feature type="region of interest" description="Disordered" evidence="4">
    <location>
        <begin position="607"/>
        <end position="656"/>
    </location>
</feature>
<feature type="compositionally biased region" description="Low complexity" evidence="4">
    <location>
        <begin position="31"/>
        <end position="41"/>
    </location>
</feature>
<feature type="region of interest" description="Disordered" evidence="4">
    <location>
        <begin position="365"/>
        <end position="428"/>
    </location>
</feature>
<evidence type="ECO:0000256" key="1">
    <source>
        <dbReference type="ARBA" id="ARBA00022443"/>
    </source>
</evidence>
<feature type="compositionally biased region" description="Low complexity" evidence="4">
    <location>
        <begin position="618"/>
        <end position="630"/>
    </location>
</feature>
<dbReference type="GO" id="GO:0046983">
    <property type="term" value="F:protein dimerization activity"/>
    <property type="evidence" value="ECO:0007669"/>
    <property type="project" value="InterPro"/>
</dbReference>
<evidence type="ECO:0000259" key="6">
    <source>
        <dbReference type="SMART" id="SM00353"/>
    </source>
</evidence>
<dbReference type="SMART" id="SM00326">
    <property type="entry name" value="SH3"/>
    <property type="match status" value="1"/>
</dbReference>
<keyword evidence="8" id="KW-1185">Reference proteome</keyword>
<gene>
    <name evidence="7" type="ORF">MOBT1_001899</name>
</gene>
<evidence type="ECO:0000313" key="8">
    <source>
        <dbReference type="Proteomes" id="UP001214603"/>
    </source>
</evidence>
<evidence type="ECO:0008006" key="9">
    <source>
        <dbReference type="Google" id="ProtNLM"/>
    </source>
</evidence>
<dbReference type="SUPFAM" id="SSF50044">
    <property type="entry name" value="SH3-domain"/>
    <property type="match status" value="1"/>
</dbReference>
<evidence type="ECO:0000256" key="3">
    <source>
        <dbReference type="ARBA" id="ARBA00023242"/>
    </source>
</evidence>
<dbReference type="Pfam" id="PF00018">
    <property type="entry name" value="SH3_1"/>
    <property type="match status" value="1"/>
</dbReference>
<organism evidence="7 8">
    <name type="scientific">Malassezia obtusa</name>
    <dbReference type="NCBI Taxonomy" id="76774"/>
    <lineage>
        <taxon>Eukaryota</taxon>
        <taxon>Fungi</taxon>
        <taxon>Dikarya</taxon>
        <taxon>Basidiomycota</taxon>
        <taxon>Ustilaginomycotina</taxon>
        <taxon>Malasseziomycetes</taxon>
        <taxon>Malasseziales</taxon>
        <taxon>Malasseziaceae</taxon>
        <taxon>Malassezia</taxon>
    </lineage>
</organism>
<dbReference type="GO" id="GO:0090575">
    <property type="term" value="C:RNA polymerase II transcription regulator complex"/>
    <property type="evidence" value="ECO:0007669"/>
    <property type="project" value="TreeGrafter"/>
</dbReference>
<dbReference type="GO" id="GO:0003677">
    <property type="term" value="F:DNA binding"/>
    <property type="evidence" value="ECO:0007669"/>
    <property type="project" value="UniProtKB-KW"/>
</dbReference>
<dbReference type="InterPro" id="IPR036638">
    <property type="entry name" value="HLH_DNA-bd_sf"/>
</dbReference>
<dbReference type="Pfam" id="PF00010">
    <property type="entry name" value="HLH"/>
    <property type="match status" value="1"/>
</dbReference>
<keyword evidence="3" id="KW-0539">Nucleus</keyword>